<dbReference type="Proteomes" id="UP001596031">
    <property type="component" value="Unassembled WGS sequence"/>
</dbReference>
<protein>
    <submittedName>
        <fullName evidence="2">Uncharacterized protein</fullName>
    </submittedName>
</protein>
<feature type="chain" id="PRO_5045967559" evidence="1">
    <location>
        <begin position="33"/>
        <end position="170"/>
    </location>
</feature>
<reference evidence="3" key="1">
    <citation type="journal article" date="2019" name="Int. J. Syst. Evol. Microbiol.">
        <title>The Global Catalogue of Microorganisms (GCM) 10K type strain sequencing project: providing services to taxonomists for standard genome sequencing and annotation.</title>
        <authorList>
            <consortium name="The Broad Institute Genomics Platform"/>
            <consortium name="The Broad Institute Genome Sequencing Center for Infectious Disease"/>
            <person name="Wu L."/>
            <person name="Ma J."/>
        </authorList>
    </citation>
    <scope>NUCLEOTIDE SEQUENCE [LARGE SCALE GENOMIC DNA]</scope>
    <source>
        <strain evidence="3">CCUG 38813</strain>
    </source>
</reference>
<evidence type="ECO:0000313" key="3">
    <source>
        <dbReference type="Proteomes" id="UP001596031"/>
    </source>
</evidence>
<evidence type="ECO:0000256" key="1">
    <source>
        <dbReference type="SAM" id="SignalP"/>
    </source>
</evidence>
<sequence length="170" mass="18165">MRYISLQRTRLALAGSVLLGLAAALPAPPAYAGDQAVPREIQTPESCEAAMASLSADAAELRALRKLFKKHLHLRGTAHNPFPHWDADYSDMQTVFAALVPSNIPAIVYLLREGGMNGGMRSIGAGVLRMFGTQSLPCIEAALRKRGIKGYADLSGARIGIESDATPPLR</sequence>
<dbReference type="RefSeq" id="WP_379727453.1">
    <property type="nucleotide sequence ID" value="NZ_JBHSMS010000087.1"/>
</dbReference>
<comment type="caution">
    <text evidence="2">The sequence shown here is derived from an EMBL/GenBank/DDBJ whole genome shotgun (WGS) entry which is preliminary data.</text>
</comment>
<dbReference type="EMBL" id="JBHSMS010000087">
    <property type="protein sequence ID" value="MFC5514067.1"/>
    <property type="molecule type" value="Genomic_DNA"/>
</dbReference>
<evidence type="ECO:0000313" key="2">
    <source>
        <dbReference type="EMBL" id="MFC5514067.1"/>
    </source>
</evidence>
<keyword evidence="3" id="KW-1185">Reference proteome</keyword>
<feature type="signal peptide" evidence="1">
    <location>
        <begin position="1"/>
        <end position="32"/>
    </location>
</feature>
<organism evidence="2 3">
    <name type="scientific">Massilia jejuensis</name>
    <dbReference type="NCBI Taxonomy" id="648894"/>
    <lineage>
        <taxon>Bacteria</taxon>
        <taxon>Pseudomonadati</taxon>
        <taxon>Pseudomonadota</taxon>
        <taxon>Betaproteobacteria</taxon>
        <taxon>Burkholderiales</taxon>
        <taxon>Oxalobacteraceae</taxon>
        <taxon>Telluria group</taxon>
        <taxon>Massilia</taxon>
    </lineage>
</organism>
<keyword evidence="1" id="KW-0732">Signal</keyword>
<accession>A0ABW0PRD1</accession>
<name>A0ABW0PRD1_9BURK</name>
<gene>
    <name evidence="2" type="ORF">ACFPOU_23465</name>
</gene>
<proteinExistence type="predicted"/>